<dbReference type="SUPFAM" id="SSF55073">
    <property type="entry name" value="Nucleotide cyclase"/>
    <property type="match status" value="1"/>
</dbReference>
<dbReference type="Proteomes" id="UP001626549">
    <property type="component" value="Chromosome"/>
</dbReference>
<dbReference type="InterPro" id="IPR052163">
    <property type="entry name" value="DGC-Regulatory_Protein"/>
</dbReference>
<dbReference type="EC" id="2.7.7.65" evidence="3"/>
<dbReference type="Gene3D" id="3.30.450.20">
    <property type="entry name" value="PAS domain"/>
    <property type="match status" value="2"/>
</dbReference>
<evidence type="ECO:0000313" key="4">
    <source>
        <dbReference type="Proteomes" id="UP001626549"/>
    </source>
</evidence>
<keyword evidence="3" id="KW-0548">Nucleotidyltransferase</keyword>
<proteinExistence type="predicted"/>
<dbReference type="InterPro" id="IPR048760">
    <property type="entry name" value="VP0354-like_sensor_dom"/>
</dbReference>
<dbReference type="InterPro" id="IPR043128">
    <property type="entry name" value="Rev_trsase/Diguanyl_cyclase"/>
</dbReference>
<feature type="transmembrane region" description="Helical" evidence="1">
    <location>
        <begin position="22"/>
        <end position="42"/>
    </location>
</feature>
<dbReference type="InterPro" id="IPR029787">
    <property type="entry name" value="Nucleotide_cyclase"/>
</dbReference>
<dbReference type="SUPFAM" id="SSF103190">
    <property type="entry name" value="Sensory domain-like"/>
    <property type="match status" value="2"/>
</dbReference>
<reference evidence="3 4" key="1">
    <citation type="submission" date="2023-10" db="EMBL/GenBank/DDBJ databases">
        <title>Two novel species belonging to the OM43/NOR5 clade.</title>
        <authorList>
            <person name="Park M."/>
        </authorList>
    </citation>
    <scope>NUCLEOTIDE SEQUENCE [LARGE SCALE GENOMIC DNA]</scope>
    <source>
        <strain evidence="3 4">IMCC45268</strain>
    </source>
</reference>
<keyword evidence="1" id="KW-0812">Transmembrane</keyword>
<name>A0ABZ0IBF9_9GAMM</name>
<evidence type="ECO:0000256" key="1">
    <source>
        <dbReference type="SAM" id="Phobius"/>
    </source>
</evidence>
<feature type="domain" description="GGDEF" evidence="2">
    <location>
        <begin position="410"/>
        <end position="540"/>
    </location>
</feature>
<keyword evidence="1" id="KW-0472">Membrane</keyword>
<dbReference type="GO" id="GO:0052621">
    <property type="term" value="F:diguanylate cyclase activity"/>
    <property type="evidence" value="ECO:0007669"/>
    <property type="project" value="UniProtKB-EC"/>
</dbReference>
<dbReference type="Gene3D" id="3.30.70.270">
    <property type="match status" value="1"/>
</dbReference>
<dbReference type="SMART" id="SM00267">
    <property type="entry name" value="GGDEF"/>
    <property type="match status" value="1"/>
</dbReference>
<sequence>MDNSNNVKISQYLLPDRREMRVFAKVLPLAMVVFSVLVFGVIRYGDQRSEQALLKSLEKEEQQAAASMSRTVQQALFSTTASLQYLVLLIERNLAESTPVERIARTLLDFSETHPVFDQLRYLDMTGKEVVRIDSTRDGSKIVGIEGLQDKSARDYFQRAKEVERGRVLIVPVEFNRERGVLEYPLKPVIRLAMPVYDSQDNKVGIAIINYKARVLLDRLFASGKVARGNANILSARGRWLMESAGFQPEDYVLNSVDDLSFATRMPQEWEQIGTSTAGVFRTENGLFSYRVLLPARLGERPSVNPVAWTVPKPGSGAEGGWIVLSHIPTVQLDSILAANRMLPRTSKVLLGLLILTISWLIALQFSGNRVRLEELKTSARSDDLTGLVNRGEFDRNLFRAISLAERNKRPMGVVYIDVNEFKALNDTHGHASGDKVLIAIGERLVKSCRNSDVAARLGGDEFAVILWELAGRADARVAAMGIAARMQKPLHLDHGEYQTSVSIGVALYPDDGTTPEALLAHADQRMYAEKALSKKTANA</sequence>
<dbReference type="CDD" id="cd01949">
    <property type="entry name" value="GGDEF"/>
    <property type="match status" value="1"/>
</dbReference>
<dbReference type="InterPro" id="IPR029151">
    <property type="entry name" value="Sensor-like_sf"/>
</dbReference>
<feature type="transmembrane region" description="Helical" evidence="1">
    <location>
        <begin position="349"/>
        <end position="368"/>
    </location>
</feature>
<dbReference type="RefSeq" id="WP_407326591.1">
    <property type="nucleotide sequence ID" value="NZ_CP136865.1"/>
</dbReference>
<keyword evidence="1" id="KW-1133">Transmembrane helix</keyword>
<dbReference type="InterPro" id="IPR000160">
    <property type="entry name" value="GGDEF_dom"/>
</dbReference>
<keyword evidence="3" id="KW-0808">Transferase</keyword>
<organism evidence="3 4">
    <name type="scientific">Congregibacter brevis</name>
    <dbReference type="NCBI Taxonomy" id="3081201"/>
    <lineage>
        <taxon>Bacteria</taxon>
        <taxon>Pseudomonadati</taxon>
        <taxon>Pseudomonadota</taxon>
        <taxon>Gammaproteobacteria</taxon>
        <taxon>Cellvibrionales</taxon>
        <taxon>Halieaceae</taxon>
        <taxon>Congregibacter</taxon>
    </lineage>
</organism>
<dbReference type="Pfam" id="PF00990">
    <property type="entry name" value="GGDEF"/>
    <property type="match status" value="1"/>
</dbReference>
<dbReference type="PANTHER" id="PTHR46663:SF2">
    <property type="entry name" value="GGDEF DOMAIN-CONTAINING PROTEIN"/>
    <property type="match status" value="1"/>
</dbReference>
<evidence type="ECO:0000313" key="3">
    <source>
        <dbReference type="EMBL" id="WOJ95899.1"/>
    </source>
</evidence>
<dbReference type="NCBIfam" id="TIGR00254">
    <property type="entry name" value="GGDEF"/>
    <property type="match status" value="1"/>
</dbReference>
<keyword evidence="4" id="KW-1185">Reference proteome</keyword>
<accession>A0ABZ0IBF9</accession>
<dbReference type="EMBL" id="CP136865">
    <property type="protein sequence ID" value="WOJ95899.1"/>
    <property type="molecule type" value="Genomic_DNA"/>
</dbReference>
<dbReference type="PROSITE" id="PS50887">
    <property type="entry name" value="GGDEF"/>
    <property type="match status" value="1"/>
</dbReference>
<dbReference type="PANTHER" id="PTHR46663">
    <property type="entry name" value="DIGUANYLATE CYCLASE DGCT-RELATED"/>
    <property type="match status" value="1"/>
</dbReference>
<evidence type="ECO:0000259" key="2">
    <source>
        <dbReference type="PROSITE" id="PS50887"/>
    </source>
</evidence>
<gene>
    <name evidence="3" type="ORF">R0137_11660</name>
</gene>
<protein>
    <submittedName>
        <fullName evidence="3">Sensor domain-containing diguanylate cyclase</fullName>
        <ecNumber evidence="3">2.7.7.65</ecNumber>
    </submittedName>
</protein>
<dbReference type="Pfam" id="PF21623">
    <property type="entry name" value="HK_sensor_dom_bact"/>
    <property type="match status" value="1"/>
</dbReference>